<dbReference type="InterPro" id="IPR022644">
    <property type="entry name" value="De-COase2_N"/>
</dbReference>
<sequence length="441" mass="46501">MAEAFGNSPRRDSNGRALLGGLALSDLVRSGSIRTPSYVYDLDAIAAGARELREAFGNESHLVAYAVKANTAGPVVRALAAQGCGADVVSGAELSVALACGVPPLSIVYNGVAKRDDEIDKALGAGILSIQIESVEEIVRVAARARALSLGRGARARISLRINPALDFEALETHANIATGHDAAKFGIAQDDLPRALEIIKASPEVELVGLGHHIGSQIPSVPAYRTAARTLFSLGVAVRAGGVSTLRFLDTGGGFGIDYGAGAVPKPGDYVRAALEERKAAEVDDTMLMVEPGRSMVAAHGVLVSRVVQTKVSTVRGTARRWLMIDAGMNDLIRPALYQARHRVVPLETNGASADFTATLWRVVGPVCESSDDFGVHALPDSPPEHVALLDAGAYGYVMSNQYNGRALPDEVFLRGGQIVTINRAKSQDDWVQERVAIQG</sequence>
<keyword evidence="7" id="KW-0028">Amino-acid biosynthesis</keyword>
<protein>
    <recommendedName>
        <fullName evidence="5 7">Diaminopimelate decarboxylase</fullName>
        <ecNumber evidence="5 7">4.1.1.20</ecNumber>
    </recommendedName>
</protein>
<keyword evidence="3" id="KW-0663">Pyridoxal phosphate</keyword>
<evidence type="ECO:0000256" key="6">
    <source>
        <dbReference type="RuleBase" id="RU003737"/>
    </source>
</evidence>
<dbReference type="PRINTS" id="PR01179">
    <property type="entry name" value="ODADCRBXLASE"/>
</dbReference>
<dbReference type="PRINTS" id="PR01181">
    <property type="entry name" value="DAPDCRBXLASE"/>
</dbReference>
<dbReference type="InterPro" id="IPR009006">
    <property type="entry name" value="Ala_racemase/Decarboxylase_C"/>
</dbReference>
<evidence type="ECO:0000256" key="5">
    <source>
        <dbReference type="NCBIfam" id="TIGR01048"/>
    </source>
</evidence>
<keyword evidence="11" id="KW-1185">Reference proteome</keyword>
<comment type="pathway">
    <text evidence="7">Amino-acid biosynthesis; L-lysine biosynthesis via DAP pathway; L-lysine from DL-2,6-diaminopimelate: step 1/1.</text>
</comment>
<evidence type="ECO:0000259" key="8">
    <source>
        <dbReference type="Pfam" id="PF00278"/>
    </source>
</evidence>
<dbReference type="CDD" id="cd06828">
    <property type="entry name" value="PLPDE_III_DapDC"/>
    <property type="match status" value="1"/>
</dbReference>
<dbReference type="InterPro" id="IPR022653">
    <property type="entry name" value="De-COase2_pyr-phos_BS"/>
</dbReference>
<evidence type="ECO:0000313" key="11">
    <source>
        <dbReference type="Proteomes" id="UP001374803"/>
    </source>
</evidence>
<comment type="catalytic activity">
    <reaction evidence="7">
        <text>meso-2,6-diaminopimelate + H(+) = L-lysine + CO2</text>
        <dbReference type="Rhea" id="RHEA:15101"/>
        <dbReference type="ChEBI" id="CHEBI:15378"/>
        <dbReference type="ChEBI" id="CHEBI:16526"/>
        <dbReference type="ChEBI" id="CHEBI:32551"/>
        <dbReference type="ChEBI" id="CHEBI:57791"/>
        <dbReference type="EC" id="4.1.1.20"/>
    </reaction>
</comment>
<evidence type="ECO:0000256" key="4">
    <source>
        <dbReference type="ARBA" id="ARBA00023239"/>
    </source>
</evidence>
<keyword evidence="2 7" id="KW-0210">Decarboxylase</keyword>
<evidence type="ECO:0000259" key="9">
    <source>
        <dbReference type="Pfam" id="PF02784"/>
    </source>
</evidence>
<comment type="similarity">
    <text evidence="6">Belongs to the Orn/Lys/Arg decarboxylase class-II family.</text>
</comment>
<dbReference type="PANTHER" id="PTHR43727">
    <property type="entry name" value="DIAMINOPIMELATE DECARBOXYLASE"/>
    <property type="match status" value="1"/>
</dbReference>
<dbReference type="InterPro" id="IPR002986">
    <property type="entry name" value="DAP_deCOOHase_LysA"/>
</dbReference>
<name>A0ABZ2L9C6_9BACT</name>
<dbReference type="PANTHER" id="PTHR43727:SF2">
    <property type="entry name" value="GROUP IV DECARBOXYLASE"/>
    <property type="match status" value="1"/>
</dbReference>
<feature type="domain" description="Orn/DAP/Arg decarboxylase 2 N-terminal" evidence="9">
    <location>
        <begin position="43"/>
        <end position="299"/>
    </location>
</feature>
<dbReference type="InterPro" id="IPR000183">
    <property type="entry name" value="Orn/DAP/Arg_de-COase"/>
</dbReference>
<dbReference type="NCBIfam" id="TIGR01048">
    <property type="entry name" value="lysA"/>
    <property type="match status" value="1"/>
</dbReference>
<gene>
    <name evidence="10" type="primary">lysA</name>
    <name evidence="10" type="ORF">LVJ94_09855</name>
</gene>
<dbReference type="SUPFAM" id="SSF50621">
    <property type="entry name" value="Alanine racemase C-terminal domain-like"/>
    <property type="match status" value="1"/>
</dbReference>
<feature type="domain" description="Orn/DAP/Arg decarboxylase 2 C-terminal" evidence="8">
    <location>
        <begin position="38"/>
        <end position="376"/>
    </location>
</feature>
<dbReference type="EMBL" id="CP089983">
    <property type="protein sequence ID" value="WXB07537.1"/>
    <property type="molecule type" value="Genomic_DNA"/>
</dbReference>
<evidence type="ECO:0000256" key="2">
    <source>
        <dbReference type="ARBA" id="ARBA00022793"/>
    </source>
</evidence>
<dbReference type="Pfam" id="PF02784">
    <property type="entry name" value="Orn_Arg_deC_N"/>
    <property type="match status" value="1"/>
</dbReference>
<dbReference type="InterPro" id="IPR029066">
    <property type="entry name" value="PLP-binding_barrel"/>
</dbReference>
<dbReference type="Gene3D" id="3.20.20.10">
    <property type="entry name" value="Alanine racemase"/>
    <property type="match status" value="1"/>
</dbReference>
<dbReference type="PROSITE" id="PS00878">
    <property type="entry name" value="ODR_DC_2_1"/>
    <property type="match status" value="1"/>
</dbReference>
<dbReference type="Proteomes" id="UP001374803">
    <property type="component" value="Chromosome"/>
</dbReference>
<comment type="cofactor">
    <cofactor evidence="1 7">
        <name>pyridoxal 5'-phosphate</name>
        <dbReference type="ChEBI" id="CHEBI:597326"/>
    </cofactor>
</comment>
<dbReference type="EC" id="4.1.1.20" evidence="5 7"/>
<dbReference type="Pfam" id="PF00278">
    <property type="entry name" value="Orn_DAP_Arg_deC"/>
    <property type="match status" value="1"/>
</dbReference>
<dbReference type="InterPro" id="IPR022643">
    <property type="entry name" value="De-COase2_C"/>
</dbReference>
<evidence type="ECO:0000256" key="7">
    <source>
        <dbReference type="RuleBase" id="RU003738"/>
    </source>
</evidence>
<reference evidence="10" key="1">
    <citation type="submission" date="2021-12" db="EMBL/GenBank/DDBJ databases">
        <title>Discovery of the Pendulisporaceae a myxobacterial family with distinct sporulation behavior and unique specialized metabolism.</title>
        <authorList>
            <person name="Garcia R."/>
            <person name="Popoff A."/>
            <person name="Bader C.D."/>
            <person name="Loehr J."/>
            <person name="Walesch S."/>
            <person name="Walt C."/>
            <person name="Boldt J."/>
            <person name="Bunk B."/>
            <person name="Haeckl F.J.F.P.J."/>
            <person name="Gunesch A.P."/>
            <person name="Birkelbach J."/>
            <person name="Nuebel U."/>
            <person name="Pietschmann T."/>
            <person name="Bach T."/>
            <person name="Mueller R."/>
        </authorList>
    </citation>
    <scope>NUCLEOTIDE SEQUENCE</scope>
    <source>
        <strain evidence="10">MSr11367</strain>
    </source>
</reference>
<dbReference type="RefSeq" id="WP_394837199.1">
    <property type="nucleotide sequence ID" value="NZ_CP089929.1"/>
</dbReference>
<keyword evidence="7" id="KW-0457">Lysine biosynthesis</keyword>
<keyword evidence="4 7" id="KW-0456">Lyase</keyword>
<accession>A0ABZ2L9C6</accession>
<dbReference type="Gene3D" id="2.40.37.10">
    <property type="entry name" value="Lyase, Ornithine Decarboxylase, Chain A, domain 1"/>
    <property type="match status" value="1"/>
</dbReference>
<evidence type="ECO:0000313" key="10">
    <source>
        <dbReference type="EMBL" id="WXB07537.1"/>
    </source>
</evidence>
<organism evidence="10 11">
    <name type="scientific">Pendulispora rubella</name>
    <dbReference type="NCBI Taxonomy" id="2741070"/>
    <lineage>
        <taxon>Bacteria</taxon>
        <taxon>Pseudomonadati</taxon>
        <taxon>Myxococcota</taxon>
        <taxon>Myxococcia</taxon>
        <taxon>Myxococcales</taxon>
        <taxon>Sorangiineae</taxon>
        <taxon>Pendulisporaceae</taxon>
        <taxon>Pendulispora</taxon>
    </lineage>
</organism>
<dbReference type="GO" id="GO:0008836">
    <property type="term" value="F:diaminopimelate decarboxylase activity"/>
    <property type="evidence" value="ECO:0007669"/>
    <property type="project" value="UniProtKB-EC"/>
</dbReference>
<proteinExistence type="inferred from homology"/>
<dbReference type="SUPFAM" id="SSF51419">
    <property type="entry name" value="PLP-binding barrel"/>
    <property type="match status" value="1"/>
</dbReference>
<evidence type="ECO:0000256" key="3">
    <source>
        <dbReference type="ARBA" id="ARBA00022898"/>
    </source>
</evidence>
<evidence type="ECO:0000256" key="1">
    <source>
        <dbReference type="ARBA" id="ARBA00001933"/>
    </source>
</evidence>